<dbReference type="InterPro" id="IPR009959">
    <property type="entry name" value="Cyclase_SnoaL-like"/>
</dbReference>
<dbReference type="InterPro" id="IPR032710">
    <property type="entry name" value="NTF2-like_dom_sf"/>
</dbReference>
<accession>A0AAW1R571</accession>
<keyword evidence="2" id="KW-1185">Reference proteome</keyword>
<dbReference type="AlphaFoldDB" id="A0AAW1R571"/>
<comment type="caution">
    <text evidence="1">The sequence shown here is derived from an EMBL/GenBank/DDBJ whole genome shotgun (WGS) entry which is preliminary data.</text>
</comment>
<name>A0AAW1R571_9CHLO</name>
<dbReference type="PANTHER" id="PTHR38436:SF1">
    <property type="entry name" value="ESTER CYCLASE"/>
    <property type="match status" value="1"/>
</dbReference>
<organism evidence="1 2">
    <name type="scientific">[Myrmecia] bisecta</name>
    <dbReference type="NCBI Taxonomy" id="41462"/>
    <lineage>
        <taxon>Eukaryota</taxon>
        <taxon>Viridiplantae</taxon>
        <taxon>Chlorophyta</taxon>
        <taxon>core chlorophytes</taxon>
        <taxon>Trebouxiophyceae</taxon>
        <taxon>Trebouxiales</taxon>
        <taxon>Trebouxiaceae</taxon>
        <taxon>Myrmecia</taxon>
    </lineage>
</organism>
<dbReference type="GO" id="GO:0030638">
    <property type="term" value="P:polyketide metabolic process"/>
    <property type="evidence" value="ECO:0007669"/>
    <property type="project" value="InterPro"/>
</dbReference>
<dbReference type="Gene3D" id="3.10.450.50">
    <property type="match status" value="1"/>
</dbReference>
<dbReference type="Pfam" id="PF07366">
    <property type="entry name" value="SnoaL"/>
    <property type="match status" value="1"/>
</dbReference>
<sequence length="167" mass="19903">MTRQPEHYARSQYYNFKVVSTTSHSEQQTEAVRRFFEEVWNRGDLTVLDELVCMDVTYEDRVWHEHKLPGRRRLRNMIQEVKHGYPDFTFNLEHVLARDDSLVCMAHWTATCTNQGDFLDRPASGRISRLSGMHMFVFDRDARIVEITCYRQPTDEERSQHFGWEGL</sequence>
<reference evidence="1 2" key="1">
    <citation type="journal article" date="2024" name="Nat. Commun.">
        <title>Phylogenomics reveals the evolutionary origins of lichenization in chlorophyte algae.</title>
        <authorList>
            <person name="Puginier C."/>
            <person name="Libourel C."/>
            <person name="Otte J."/>
            <person name="Skaloud P."/>
            <person name="Haon M."/>
            <person name="Grisel S."/>
            <person name="Petersen M."/>
            <person name="Berrin J.G."/>
            <person name="Delaux P.M."/>
            <person name="Dal Grande F."/>
            <person name="Keller J."/>
        </authorList>
    </citation>
    <scope>NUCLEOTIDE SEQUENCE [LARGE SCALE GENOMIC DNA]</scope>
    <source>
        <strain evidence="1 2">SAG 2043</strain>
    </source>
</reference>
<gene>
    <name evidence="1" type="ORF">WJX72_002584</name>
</gene>
<dbReference type="SUPFAM" id="SSF54427">
    <property type="entry name" value="NTF2-like"/>
    <property type="match status" value="1"/>
</dbReference>
<evidence type="ECO:0000313" key="2">
    <source>
        <dbReference type="Proteomes" id="UP001489004"/>
    </source>
</evidence>
<dbReference type="EMBL" id="JALJOR010000001">
    <property type="protein sequence ID" value="KAK9828884.1"/>
    <property type="molecule type" value="Genomic_DNA"/>
</dbReference>
<evidence type="ECO:0000313" key="1">
    <source>
        <dbReference type="EMBL" id="KAK9828884.1"/>
    </source>
</evidence>
<proteinExistence type="predicted"/>
<protein>
    <recommendedName>
        <fullName evidence="3">SnoaL-like polyketide cyclase</fullName>
    </recommendedName>
</protein>
<evidence type="ECO:0008006" key="3">
    <source>
        <dbReference type="Google" id="ProtNLM"/>
    </source>
</evidence>
<dbReference type="PANTHER" id="PTHR38436">
    <property type="entry name" value="POLYKETIDE CYCLASE SNOAL-LIKE DOMAIN"/>
    <property type="match status" value="1"/>
</dbReference>
<dbReference type="Proteomes" id="UP001489004">
    <property type="component" value="Unassembled WGS sequence"/>
</dbReference>